<comment type="caution">
    <text evidence="1">The sequence shown here is derived from an EMBL/GenBank/DDBJ whole genome shotgun (WGS) entry which is preliminary data.</text>
</comment>
<sequence>NENNILYDLSELEEQVAIYFTNLEDNQEVEFSKIFEFENELIDNFQILNNVQETHIRNIVPFFLLPIEAGSHYYWEYNHSANQPVKRISKARPPIDRFLCDGKITININFDIYQAKIEIIHLIPHIKPTYRENKLPESAIEWISKNINRNFRKIEIYKRLCEEKLIDSKIHTYNQVYYWSLKFSAQQYLTNSSNQLLSSLNFLNQTYLYVDTFAASNDLLKDPKNKIHSRLKVLREFFLVLRNEDILPIFVVMDKDTGQIMAVQEAWSFKIKIQLCL</sequence>
<reference evidence="1" key="1">
    <citation type="submission" date="2021-06" db="EMBL/GenBank/DDBJ databases">
        <authorList>
            <person name="Kallberg Y."/>
            <person name="Tangrot J."/>
            <person name="Rosling A."/>
        </authorList>
    </citation>
    <scope>NUCLEOTIDE SEQUENCE</scope>
    <source>
        <strain evidence="1">28 12/20/2015</strain>
    </source>
</reference>
<keyword evidence="2" id="KW-1185">Reference proteome</keyword>
<feature type="non-terminal residue" evidence="1">
    <location>
        <position position="1"/>
    </location>
</feature>
<accession>A0ACA9K7N9</accession>
<dbReference type="Proteomes" id="UP000789366">
    <property type="component" value="Unassembled WGS sequence"/>
</dbReference>
<protein>
    <submittedName>
        <fullName evidence="1">7643_t:CDS:1</fullName>
    </submittedName>
</protein>
<dbReference type="EMBL" id="CAJVPW010000525">
    <property type="protein sequence ID" value="CAG8457568.1"/>
    <property type="molecule type" value="Genomic_DNA"/>
</dbReference>
<evidence type="ECO:0000313" key="2">
    <source>
        <dbReference type="Proteomes" id="UP000789366"/>
    </source>
</evidence>
<gene>
    <name evidence="1" type="ORF">SPELUC_LOCUS1111</name>
</gene>
<name>A0ACA9K7N9_9GLOM</name>
<evidence type="ECO:0000313" key="1">
    <source>
        <dbReference type="EMBL" id="CAG8457568.1"/>
    </source>
</evidence>
<organism evidence="1 2">
    <name type="scientific">Cetraspora pellucida</name>
    <dbReference type="NCBI Taxonomy" id="1433469"/>
    <lineage>
        <taxon>Eukaryota</taxon>
        <taxon>Fungi</taxon>
        <taxon>Fungi incertae sedis</taxon>
        <taxon>Mucoromycota</taxon>
        <taxon>Glomeromycotina</taxon>
        <taxon>Glomeromycetes</taxon>
        <taxon>Diversisporales</taxon>
        <taxon>Gigasporaceae</taxon>
        <taxon>Cetraspora</taxon>
    </lineage>
</organism>
<proteinExistence type="predicted"/>